<dbReference type="InterPro" id="IPR022099">
    <property type="entry name" value="DUF3638"/>
</dbReference>
<organism evidence="10 11">
    <name type="scientific">Aspergillus turcosus</name>
    <dbReference type="NCBI Taxonomy" id="1245748"/>
    <lineage>
        <taxon>Eukaryota</taxon>
        <taxon>Fungi</taxon>
        <taxon>Dikarya</taxon>
        <taxon>Ascomycota</taxon>
        <taxon>Pezizomycotina</taxon>
        <taxon>Eurotiomycetes</taxon>
        <taxon>Eurotiomycetidae</taxon>
        <taxon>Eurotiales</taxon>
        <taxon>Aspergillaceae</taxon>
        <taxon>Aspergillus</taxon>
        <taxon>Aspergillus subgen. Fumigati</taxon>
    </lineage>
</organism>
<dbReference type="SUPFAM" id="SSF52540">
    <property type="entry name" value="P-loop containing nucleoside triphosphate hydrolases"/>
    <property type="match status" value="1"/>
</dbReference>
<keyword evidence="3" id="KW-0645">Protease</keyword>
<evidence type="ECO:0000256" key="2">
    <source>
        <dbReference type="ARBA" id="ARBA00012759"/>
    </source>
</evidence>
<sequence length="3067" mass="351074">MLSMRTFEFIFHHVILPPKLPQDDDDEEIEIERNLHEFVQGAIEGFAAKSPPESREIWATAINMLHTWIEVDRQGAPCKDTLARVISNLRKHGATALYIRAQNCGWVAYYDRGRQRVIFDAFEVSPRSADVLSAQGSLLRRFPGQSVAISAENMDDWGFCSGLANDISRLCTETVSEMIPTTTKAKVPVPEKRDTTHPGLATEGLMTQLLAFGERNSWTSFDKHMRDEVNWWRSRLPWRRSPYWFVMRVALQTVLRRAFPEGKGQDQYKNFMLYLVTEIGLVATRMRPAVPADHLEIIRAKIGRRISKLQGAVVPFVAEYVLAVETALKTTLEEIQRTIRDTDPITVPELFAYTRQDLRMTLENCSEYLQAAMTPVPMEVETSPFNRTYKIRGQHDSNGVPMLRSNDVLSLFDFERWVEHEMTSWAGIVQPSEHRCCILAERFGHYYEYGSPIYGGNPEAMSIMILTMLEVWVTLDQMCCIMCPLLREYSPEIPVKFLEPLLLPQRCQMRRAGRIEAYIESRHHGRGPSSPDILRDPAPHSFAISYYDSSQEHQRLREQIEQHAHAELEEKRREWKEKSSQYDCLIHEAKQLSHEWELNKRGEYYHVSYCRRCSLEKQALVINIDVYEWPLPQSDDDSKSVIFELRCPHWFASWRDVTWKLMQDLGRPKMRTASYMEQNLLKYSETERFAINWGQHLTLGSSTKSWLRSHYKNRGFPVDFKDITPPNAFRFKLLDSRGNGWVTDQGEYPTVKPLCTFSLPHGPYSSLQYALNHFRHTENQIIADQRNCHLKLSLHEFIAFGCLRAGERVQWYNIIRELASSTLSMNSESVCILFRQAAWELGTSSGKTDLREAHRVFEDTAFGDRLLETLECRLDSIEANWDEHHTLQMLVIIGLRALSLSVEDTAVERAAEFLRRCRKVTMRWIRDLIINLDSQTGTQGQAQQLLLKRVGGICQLTYAVESQYLSVLLCSPEDLFHLVRSSIIVFENTTSGSKSSPAEAKAAWVQTFRILHRTEEHTRRLILQDASGLNDAIEESVQTLVVTGPWSFGQGSLTRWATSQTTSDALRQEQQVHYDLLSGELLVDNCPPGRLPENYQKDPLFQTFFGSRTITVVPSSLNGCRFTSARRFGDYRVHFGIRENQLIVNAQRGSQLLRLVPHDWLKGDFPDSLVSQHAHWLNLEDGTVEFRPLQRAWEPCSSNWRLSLNHAVAKPAVMKRDGCTMVDVRSQLYRKLADVLTVLDTPQNMIVFLTSDGTIKIEMVRIDLTFLINMDGALESPKLNATVARNQDIGCFYGLKNKLVLQDTGEQGRRSVLIPYGEVQLWKDRHHTVVSVESGEESRVTYFRYSLDPHLQVLRGTVDMLGTLYQAYMHALTSFVLPESATTRTGTAEALRILRQAVLRSPLPLEKECIRLLGRLAALTPRREYYPSHLQSMQTAEWSSDLGELAQHDEFRVLVREIVDHARSFSRFHTVSEKDEQAAVNCYQNRGDQHLLERARLRHAQFRCSGFDGGAVRPTPQPSQYLARDRDSGSHRSRRVYEVATLLREWPRYVPHCSDLYTMVAGWEYVRPSKVPVRDFTCTALLQLSIRDAWGALYELCRFSDRAQDSYSLMSLFCTIAFEGEEKLNTIRPLLAVAFSGRFADLPVPGFSEQGRILPLQKGQFLVSSEISEAVQTHYVPFSKPPNVEILSKAQKKELEERRTMYDFQRRNAVSQCLNAVIDQWPCERPWLPEVPGIDHPRASEACTLLCTQWYQNREFLTFLRQVQDRLNAIEPGTARPDQSMPPVLSHPALAAKSSFCPPSLLDMLRSREPPPVSPLKPPLKFCRTRIPQRYSPGNTSELRTLIHGLRDEPNPYRRQLGDDLQESLEALEKSELPCLLTSLPVGRDVLGRSCRDLKQQRDGLWAAIHRALTTTNGPPEAVASAVLWPEISILSTLSLLTADRWQLVPDRWRNVLLAFAQSISSLRRCERLLACCDRRDLDGFFKEAETPGCEGWEAATCPEWLLLEIESNMTIRALQAEVAQRMIRPDPSGNSVLQLNMGEGKTSMIIPMITLRDADGSQVPRIVVLKPLLRQSLNILTQRLGGILGRAVYYIPFSRDTPCDEEMVTKLAELYEECQKRRGVLIALPEQILSFRLIGLDLIGRKPALARKAMALEMWLQNNCRNIIDESDEILDPKFQLVYTIGSQQTLDGHSDRWHMTQSLLTLVEQQARRLHDRDPTCLDIEYDGSRYPILRFLKAGAADTLIHMVLLSIKDQGLPGLPLHLWSRRIRQSAFNFIRFVDTTPRDDRALRENFERGKSLRKLLVLRGLFAHRVLWFALAGKRWLVDYGLHPQRCLMAVPFRAKGIPSEHAEFGHPDVAITLTCLSYYYDGLSCEQVRHCFNLLARENDPAAEYQLWISRNLSALPADLRAITGVNLEDTRTFHTILYPHIQHQKGLVDFYLSRVVFPKEAKEFPHKLCTSAWDLPSRPNQPSTTGFSGTNDNRFLLPRSAPQRDLPQLLHTNAMVLSLLLREENQQCILAQDEGGRQLRAEQLLDLISRQDPPVRVIIDVGAQILELSNRSIAQLWLSLPRSRDVEAAIFFDEHDEAVVVDREGHVERLISSAFRQRMGMCLVFLDQHHSRGVDLKLPMQYRAAVTLGPRLTKDRLVQACNRMRGLGNGQSLLFVIPPEVSHSMGSQGNPVTSLSVVQWALKQTCDIFESLGPLWALQGLHYHRRVGVWDRLLQESVTPEEAIQHIQEPEAQTLSELYAPWDGPRVSPLDGHLNQDDIIIQELLRVWRGSGQASRWGAQLHEEQERQISHEVQREQQVCRPPGIPPAPHHLHEDVRYFATNGRFARDCSSAVRPAFETFRQTLAGRFDFLASLAPNLDATEDFIRTVKETADISNDEFLKPVHWVLSNTYNSRLLLLSQYEANELMREIQDSQKTQLHIYTPRTTKTMRPFERLDFLTVGIGHVVHRCPRDTVQDLGLFAGSLYFESFSIYESFRHFLGLVTNRYRDVPEDRVTSEGFVDPETRQSIGWPVQSPFRSCPLPFLGAILDIRSKGHGYLQTHMGKLLEGLPLAADHFDL</sequence>
<keyword evidence="4" id="KW-0833">Ubl conjugation pathway</keyword>
<evidence type="ECO:0000313" key="10">
    <source>
        <dbReference type="EMBL" id="RLM00015.1"/>
    </source>
</evidence>
<evidence type="ECO:0000256" key="5">
    <source>
        <dbReference type="ARBA" id="ARBA00022801"/>
    </source>
</evidence>
<protein>
    <recommendedName>
        <fullName evidence="2">ubiquitinyl hydrolase 1</fullName>
        <ecNumber evidence="2">3.4.19.12</ecNumber>
    </recommendedName>
</protein>
<dbReference type="InterPro" id="IPR046541">
    <property type="entry name" value="DUF6606"/>
</dbReference>
<dbReference type="EC" id="3.4.19.12" evidence="2"/>
<dbReference type="Proteomes" id="UP000215289">
    <property type="component" value="Unassembled WGS sequence"/>
</dbReference>
<evidence type="ECO:0000256" key="1">
    <source>
        <dbReference type="ARBA" id="ARBA00000707"/>
    </source>
</evidence>
<dbReference type="PANTHER" id="PTHR13367:SF33">
    <property type="entry name" value="P-LOOP CONTAINING NUCLEOSIDE TRIPHOSPHATE HYDROLASE PROTEIN"/>
    <property type="match status" value="1"/>
</dbReference>
<feature type="domain" description="DUF3645" evidence="8">
    <location>
        <begin position="2330"/>
        <end position="2362"/>
    </location>
</feature>
<dbReference type="OrthoDB" id="3182339at2759"/>
<dbReference type="PANTHER" id="PTHR13367">
    <property type="entry name" value="UBIQUITIN THIOESTERASE"/>
    <property type="match status" value="1"/>
</dbReference>
<evidence type="ECO:0000313" key="11">
    <source>
        <dbReference type="Proteomes" id="UP000215289"/>
    </source>
</evidence>
<keyword evidence="6" id="KW-0788">Thiol protease</keyword>
<evidence type="ECO:0000259" key="7">
    <source>
        <dbReference type="Pfam" id="PF12340"/>
    </source>
</evidence>
<dbReference type="GO" id="GO:0006508">
    <property type="term" value="P:proteolysis"/>
    <property type="evidence" value="ECO:0007669"/>
    <property type="project" value="UniProtKB-KW"/>
</dbReference>
<dbReference type="InterPro" id="IPR027417">
    <property type="entry name" value="P-loop_NTPase"/>
</dbReference>
<keyword evidence="11" id="KW-1185">Reference proteome</keyword>
<comment type="caution">
    <text evidence="10">The sequence shown here is derived from an EMBL/GenBank/DDBJ whole genome shotgun (WGS) entry which is preliminary data.</text>
</comment>
<dbReference type="InterPro" id="IPR022105">
    <property type="entry name" value="DUF3645"/>
</dbReference>
<evidence type="ECO:0000256" key="3">
    <source>
        <dbReference type="ARBA" id="ARBA00022670"/>
    </source>
</evidence>
<dbReference type="Pfam" id="PF12340">
    <property type="entry name" value="DUF3638"/>
    <property type="match status" value="1"/>
</dbReference>
<dbReference type="STRING" id="1245748.A0A3R7IIV2"/>
<gene>
    <name evidence="10" type="ORF">CFD26_106926</name>
</gene>
<evidence type="ECO:0000256" key="4">
    <source>
        <dbReference type="ARBA" id="ARBA00022786"/>
    </source>
</evidence>
<dbReference type="EMBL" id="NIDN02000021">
    <property type="protein sequence ID" value="RLM00015.1"/>
    <property type="molecule type" value="Genomic_DNA"/>
</dbReference>
<evidence type="ECO:0000259" key="9">
    <source>
        <dbReference type="Pfam" id="PF20255"/>
    </source>
</evidence>
<feature type="domain" description="DUF6606" evidence="9">
    <location>
        <begin position="10"/>
        <end position="279"/>
    </location>
</feature>
<feature type="domain" description="DUF3638" evidence="7">
    <location>
        <begin position="1991"/>
        <end position="2212"/>
    </location>
</feature>
<comment type="catalytic activity">
    <reaction evidence="1">
        <text>Thiol-dependent hydrolysis of ester, thioester, amide, peptide and isopeptide bonds formed by the C-terminal Gly of ubiquitin (a 76-residue protein attached to proteins as an intracellular targeting signal).</text>
        <dbReference type="EC" id="3.4.19.12"/>
    </reaction>
</comment>
<keyword evidence="5" id="KW-0378">Hydrolase</keyword>
<accession>A0A3R7IIV2</accession>
<reference evidence="10 11" key="1">
    <citation type="submission" date="2018-08" db="EMBL/GenBank/DDBJ databases">
        <title>Draft genome sequences of two Aspergillus turcosus clinical strains isolated from bronchoalveolar lavage fluid: one azole-susceptible and the other azole-resistant.</title>
        <authorList>
            <person name="Parent-Michaud M."/>
            <person name="Dufresne P.J."/>
            <person name="Fournier E."/>
            <person name="Martineau C."/>
            <person name="Moreira S."/>
            <person name="Perkins V."/>
            <person name="De Repentigny L."/>
            <person name="Dufresne S.F."/>
        </authorList>
    </citation>
    <scope>NUCLEOTIDE SEQUENCE [LARGE SCALE GENOMIC DNA]</scope>
    <source>
        <strain evidence="10">HMR AF 1038</strain>
    </source>
</reference>
<evidence type="ECO:0000256" key="6">
    <source>
        <dbReference type="ARBA" id="ARBA00022807"/>
    </source>
</evidence>
<evidence type="ECO:0000259" key="8">
    <source>
        <dbReference type="Pfam" id="PF12359"/>
    </source>
</evidence>
<dbReference type="Pfam" id="PF20255">
    <property type="entry name" value="DUF6606"/>
    <property type="match status" value="1"/>
</dbReference>
<proteinExistence type="predicted"/>
<dbReference type="InterPro" id="IPR051346">
    <property type="entry name" value="OTU_Deubiquitinase"/>
</dbReference>
<name>A0A3R7IIV2_9EURO</name>
<dbReference type="Pfam" id="PF12359">
    <property type="entry name" value="DUF3645"/>
    <property type="match status" value="1"/>
</dbReference>
<dbReference type="GO" id="GO:0004843">
    <property type="term" value="F:cysteine-type deubiquitinase activity"/>
    <property type="evidence" value="ECO:0007669"/>
    <property type="project" value="UniProtKB-EC"/>
</dbReference>